<dbReference type="PANTHER" id="PTHR31845:SF39">
    <property type="entry name" value="TRANSCRIPTION FACTOR PBCR-RELATED"/>
    <property type="match status" value="1"/>
</dbReference>
<name>A0A9P5B3E7_9HYPO</name>
<evidence type="ECO:0000313" key="8">
    <source>
        <dbReference type="Proteomes" id="UP000737391"/>
    </source>
</evidence>
<keyword evidence="5" id="KW-0539">Nucleus</keyword>
<dbReference type="OrthoDB" id="3365636at2759"/>
<dbReference type="CDD" id="cd00067">
    <property type="entry name" value="GAL4"/>
    <property type="match status" value="1"/>
</dbReference>
<keyword evidence="8" id="KW-1185">Reference proteome</keyword>
<dbReference type="SUPFAM" id="SSF57701">
    <property type="entry name" value="Zn2/Cys6 DNA-binding domain"/>
    <property type="match status" value="1"/>
</dbReference>
<dbReference type="SMART" id="SM00066">
    <property type="entry name" value="GAL4"/>
    <property type="match status" value="1"/>
</dbReference>
<keyword evidence="3" id="KW-0238">DNA-binding</keyword>
<proteinExistence type="predicted"/>
<dbReference type="InterPro" id="IPR036864">
    <property type="entry name" value="Zn2-C6_fun-type_DNA-bd_sf"/>
</dbReference>
<dbReference type="InterPro" id="IPR001138">
    <property type="entry name" value="Zn2Cys6_DnaBD"/>
</dbReference>
<dbReference type="GO" id="GO:0008270">
    <property type="term" value="F:zinc ion binding"/>
    <property type="evidence" value="ECO:0007669"/>
    <property type="project" value="InterPro"/>
</dbReference>
<evidence type="ECO:0000256" key="5">
    <source>
        <dbReference type="ARBA" id="ARBA00023242"/>
    </source>
</evidence>
<dbReference type="Gene3D" id="4.10.240.10">
    <property type="entry name" value="Zn(2)-C6 fungal-type DNA-binding domain"/>
    <property type="match status" value="1"/>
</dbReference>
<dbReference type="AlphaFoldDB" id="A0A9P5B3E7"/>
<dbReference type="Proteomes" id="UP000737391">
    <property type="component" value="Unassembled WGS sequence"/>
</dbReference>
<dbReference type="GO" id="GO:0005634">
    <property type="term" value="C:nucleus"/>
    <property type="evidence" value="ECO:0007669"/>
    <property type="project" value="UniProtKB-SubCell"/>
</dbReference>
<organism evidence="7 8">
    <name type="scientific">Fusarium agapanthi</name>
    <dbReference type="NCBI Taxonomy" id="1803897"/>
    <lineage>
        <taxon>Eukaryota</taxon>
        <taxon>Fungi</taxon>
        <taxon>Dikarya</taxon>
        <taxon>Ascomycota</taxon>
        <taxon>Pezizomycotina</taxon>
        <taxon>Sordariomycetes</taxon>
        <taxon>Hypocreomycetidae</taxon>
        <taxon>Hypocreales</taxon>
        <taxon>Nectriaceae</taxon>
        <taxon>Fusarium</taxon>
        <taxon>Fusarium fujikuroi species complex</taxon>
    </lineage>
</organism>
<keyword evidence="2" id="KW-0805">Transcription regulation</keyword>
<accession>A0A9P5B3E7</accession>
<dbReference type="GO" id="GO:0000981">
    <property type="term" value="F:DNA-binding transcription factor activity, RNA polymerase II-specific"/>
    <property type="evidence" value="ECO:0007669"/>
    <property type="project" value="InterPro"/>
</dbReference>
<protein>
    <submittedName>
        <fullName evidence="7">Cercosporin resistance</fullName>
    </submittedName>
</protein>
<reference evidence="7" key="1">
    <citation type="submission" date="2020-01" db="EMBL/GenBank/DDBJ databases">
        <title>Identification and distribution of gene clusters putatively required for synthesis of sphingolipid metabolism inhibitors in phylogenetically diverse species of the filamentous fungus Fusarium.</title>
        <authorList>
            <person name="Kim H.-S."/>
            <person name="Busman M."/>
            <person name="Brown D.W."/>
            <person name="Divon H."/>
            <person name="Uhlig S."/>
            <person name="Proctor R.H."/>
        </authorList>
    </citation>
    <scope>NUCLEOTIDE SEQUENCE</scope>
    <source>
        <strain evidence="7">NRRL 31653</strain>
    </source>
</reference>
<dbReference type="GO" id="GO:0000976">
    <property type="term" value="F:transcription cis-regulatory region binding"/>
    <property type="evidence" value="ECO:0007669"/>
    <property type="project" value="TreeGrafter"/>
</dbReference>
<feature type="domain" description="Zn(2)-C6 fungal-type" evidence="6">
    <location>
        <begin position="74"/>
        <end position="106"/>
    </location>
</feature>
<gene>
    <name evidence="7" type="ORF">FAGAP_9881</name>
</gene>
<dbReference type="InterPro" id="IPR051089">
    <property type="entry name" value="prtT"/>
</dbReference>
<evidence type="ECO:0000256" key="1">
    <source>
        <dbReference type="ARBA" id="ARBA00004123"/>
    </source>
</evidence>
<comment type="subcellular location">
    <subcellularLocation>
        <location evidence="1">Nucleus</location>
    </subcellularLocation>
</comment>
<evidence type="ECO:0000259" key="6">
    <source>
        <dbReference type="PROSITE" id="PS50048"/>
    </source>
</evidence>
<evidence type="ECO:0000256" key="4">
    <source>
        <dbReference type="ARBA" id="ARBA00023163"/>
    </source>
</evidence>
<sequence length="532" mass="59584">MIEEFSSGSCMDHVLTLTFKLWQPPRNPQQSTIYNTTYQVLSHHDSLINAPQVLTYTTPENARNYATMKKRSRACEACQALKVKCEPSPEESSICERCSRYSLTCVPAARKWQRDRIDWMLPCLEVCSTTAGQFWYLIPPIDTTSARSWLDSLRAGAPTFEILGQAAVGLKRPSLDLIQAALITGLWIRPSLDCNHGNPNQLVSLAHDLSVELGLGGAEMQTSAPAWFFRIQGPLTLEMQKIWLAGWMTSTMKAVGLRRVHDFDWGTAHYEALGALEAHGSDPLFLEMLYTIRLHAKVASSLELCNTRTFLDVNSDVVAATRDQIYKDLNELSNRPLAGDVQLRFWRMLIAIHVNEPVLHTTTNKTLFTSPYISERIGVHDFARGPITPTAATALHSIVEACHLAISIVLEMGTSTILSLPSLCFGPAVSYTLSILIKVFVAVSAPGNTYSQILNREALHVREAMQKLISVKEELLKLDPHMGNWNTRIIGSVEWLGVWLDDYESIIERYEENLQRGVAEQEIERLSPDGNF</sequence>
<dbReference type="PROSITE" id="PS50048">
    <property type="entry name" value="ZN2_CY6_FUNGAL_2"/>
    <property type="match status" value="1"/>
</dbReference>
<keyword evidence="4" id="KW-0804">Transcription</keyword>
<comment type="caution">
    <text evidence="7">The sequence shown here is derived from an EMBL/GenBank/DDBJ whole genome shotgun (WGS) entry which is preliminary data.</text>
</comment>
<evidence type="ECO:0000256" key="2">
    <source>
        <dbReference type="ARBA" id="ARBA00023015"/>
    </source>
</evidence>
<dbReference type="EMBL" id="LUFC02000824">
    <property type="protein sequence ID" value="KAF4493993.1"/>
    <property type="molecule type" value="Genomic_DNA"/>
</dbReference>
<dbReference type="PANTHER" id="PTHR31845">
    <property type="entry name" value="FINGER DOMAIN PROTEIN, PUTATIVE-RELATED"/>
    <property type="match status" value="1"/>
</dbReference>
<evidence type="ECO:0000313" key="7">
    <source>
        <dbReference type="EMBL" id="KAF4493993.1"/>
    </source>
</evidence>
<evidence type="ECO:0000256" key="3">
    <source>
        <dbReference type="ARBA" id="ARBA00023125"/>
    </source>
</evidence>